<evidence type="ECO:0000256" key="8">
    <source>
        <dbReference type="SAM" id="MobiDB-lite"/>
    </source>
</evidence>
<dbReference type="Proteomes" id="UP000189703">
    <property type="component" value="Unplaced"/>
</dbReference>
<dbReference type="STRING" id="4432.A0A1U8BGL6"/>
<keyword evidence="4" id="KW-0449">Lipoprotein</keyword>
<evidence type="ECO:0000259" key="9">
    <source>
        <dbReference type="Pfam" id="PF02469"/>
    </source>
</evidence>
<dbReference type="PANTHER" id="PTHR32077:SF86">
    <property type="entry name" value="FAS1 DOMAIN-CONTAINING PROTEIN SELMODRAFT_448915"/>
    <property type="match status" value="1"/>
</dbReference>
<comment type="subcellular location">
    <subcellularLocation>
        <location evidence="1">Cell membrane</location>
        <topology evidence="1">Lipid-anchor</topology>
        <topology evidence="1">GPI-anchor</topology>
    </subcellularLocation>
</comment>
<dbReference type="GO" id="GO:0005886">
    <property type="term" value="C:plasma membrane"/>
    <property type="evidence" value="ECO:0007669"/>
    <property type="project" value="UniProtKB-SubCell"/>
</dbReference>
<dbReference type="Gene3D" id="2.30.180.10">
    <property type="entry name" value="FAS1 domain"/>
    <property type="match status" value="1"/>
</dbReference>
<dbReference type="KEGG" id="nnu:104613274"/>
<dbReference type="AlphaFoldDB" id="A0A1U8BGL6"/>
<comment type="similarity">
    <text evidence="2">Belongs to the fasciclin-like AGP family.</text>
</comment>
<dbReference type="InterPro" id="IPR045003">
    <property type="entry name" value="FLA_A"/>
</dbReference>
<keyword evidence="4" id="KW-0325">Glycoprotein</keyword>
<comment type="function">
    <text evidence="7">May be a cell surface adhesion protein.</text>
</comment>
<accession>A0A1U8BGL6</accession>
<name>A0A1U8BGL6_NELNU</name>
<evidence type="ECO:0000256" key="5">
    <source>
        <dbReference type="ARBA" id="ARBA00022729"/>
    </source>
</evidence>
<evidence type="ECO:0000256" key="2">
    <source>
        <dbReference type="ARBA" id="ARBA00007843"/>
    </source>
</evidence>
<dbReference type="eggNOG" id="ENOG502QR33">
    <property type="taxonomic scope" value="Eukaryota"/>
</dbReference>
<keyword evidence="6" id="KW-0472">Membrane</keyword>
<gene>
    <name evidence="11" type="primary">LOC104613274</name>
</gene>
<dbReference type="GeneID" id="104613274"/>
<sequence>MATCQTSYPNTSPLATSSAPDTSSFVNITNLKGSKVGFGAESNHGKVMASTEDKAPTPGPSQLNLTSLMSKQGCKVFTDMLVASEAEQTFDNNIEGGLTVFCPTNQVFKDFMPKYKNLTIDGKNLLLLYHGIPVYHSMEMLRSNNGVVNTLAIDGANKYDSTIQNNARVGKIGEDRDSQDNEDVHD</sequence>
<evidence type="ECO:0000313" key="11">
    <source>
        <dbReference type="RefSeq" id="XP_010279320.1"/>
    </source>
</evidence>
<organism evidence="10 11">
    <name type="scientific">Nelumbo nucifera</name>
    <name type="common">Sacred lotus</name>
    <dbReference type="NCBI Taxonomy" id="4432"/>
    <lineage>
        <taxon>Eukaryota</taxon>
        <taxon>Viridiplantae</taxon>
        <taxon>Streptophyta</taxon>
        <taxon>Embryophyta</taxon>
        <taxon>Tracheophyta</taxon>
        <taxon>Spermatophyta</taxon>
        <taxon>Magnoliopsida</taxon>
        <taxon>Proteales</taxon>
        <taxon>Nelumbonaceae</taxon>
        <taxon>Nelumbo</taxon>
    </lineage>
</organism>
<dbReference type="SUPFAM" id="SSF82153">
    <property type="entry name" value="FAS1 domain"/>
    <property type="match status" value="1"/>
</dbReference>
<evidence type="ECO:0000256" key="1">
    <source>
        <dbReference type="ARBA" id="ARBA00004609"/>
    </source>
</evidence>
<feature type="region of interest" description="Disordered" evidence="8">
    <location>
        <begin position="1"/>
        <end position="21"/>
    </location>
</feature>
<dbReference type="Pfam" id="PF02469">
    <property type="entry name" value="Fasciclin"/>
    <property type="match status" value="1"/>
</dbReference>
<evidence type="ECO:0000256" key="6">
    <source>
        <dbReference type="ARBA" id="ARBA00023136"/>
    </source>
</evidence>
<dbReference type="PANTHER" id="PTHR32077">
    <property type="entry name" value="FASCICLIN-LIKE ARABINOGALACTAN PROTEIN"/>
    <property type="match status" value="1"/>
</dbReference>
<keyword evidence="4" id="KW-0336">GPI-anchor</keyword>
<evidence type="ECO:0000256" key="4">
    <source>
        <dbReference type="ARBA" id="ARBA00022622"/>
    </source>
</evidence>
<keyword evidence="5" id="KW-0732">Signal</keyword>
<proteinExistence type="inferred from homology"/>
<protein>
    <submittedName>
        <fullName evidence="11">Fasciclin-like arabinogalactan protein 2</fullName>
    </submittedName>
</protein>
<evidence type="ECO:0000313" key="10">
    <source>
        <dbReference type="Proteomes" id="UP000189703"/>
    </source>
</evidence>
<reference evidence="11" key="1">
    <citation type="submission" date="2025-08" db="UniProtKB">
        <authorList>
            <consortium name="RefSeq"/>
        </authorList>
    </citation>
    <scope>IDENTIFICATION</scope>
</reference>
<keyword evidence="3" id="KW-1003">Cell membrane</keyword>
<keyword evidence="10" id="KW-1185">Reference proteome</keyword>
<evidence type="ECO:0000256" key="7">
    <source>
        <dbReference type="ARBA" id="ARBA00024686"/>
    </source>
</evidence>
<dbReference type="OrthoDB" id="682048at2759"/>
<feature type="domain" description="FAS1" evidence="9">
    <location>
        <begin position="73"/>
        <end position="152"/>
    </location>
</feature>
<dbReference type="InterPro" id="IPR000782">
    <property type="entry name" value="FAS1_domain"/>
</dbReference>
<dbReference type="GO" id="GO:0098552">
    <property type="term" value="C:side of membrane"/>
    <property type="evidence" value="ECO:0007669"/>
    <property type="project" value="UniProtKB-KW"/>
</dbReference>
<dbReference type="RefSeq" id="XP_010279320.1">
    <property type="nucleotide sequence ID" value="XM_010281018.1"/>
</dbReference>
<dbReference type="InParanoid" id="A0A1U8BGL6"/>
<dbReference type="InterPro" id="IPR036378">
    <property type="entry name" value="FAS1_dom_sf"/>
</dbReference>
<evidence type="ECO:0000256" key="3">
    <source>
        <dbReference type="ARBA" id="ARBA00022475"/>
    </source>
</evidence>